<sequence>MKQATQLSTQAWLEQCHSNGAQLGLKELLYYKPKANLLSLKPSARIKSAQAGQYLAPHKGRGMEFAEVRQYQYGDDIRAIDWRVTARTGEAHTKLYQEEKERPVFVFTDLTNSMLFGSKLLLKSVQAAHLSALVAWSACQRGDRLGGIVFSEYGHHELKPAARDKGVLALCHQLCDIHQLALQNREQVVEHQQIENRFADNLKRLTHLAKPGSLIYLISDFTHLSDTSFKQLERLARHCELIGCHISDPFEHQLPAYREAITVDAGAGSWTLPLMDKQFRSKFAEQAADVFAKRLARLKRAGMTMQSFSAATPLESQLLRY</sequence>
<dbReference type="STRING" id="1859457.BET10_09460"/>
<organism evidence="2 3">
    <name type="scientific">Pseudoalteromonas amylolytica</name>
    <dbReference type="NCBI Taxonomy" id="1859457"/>
    <lineage>
        <taxon>Bacteria</taxon>
        <taxon>Pseudomonadati</taxon>
        <taxon>Pseudomonadota</taxon>
        <taxon>Gammaproteobacteria</taxon>
        <taxon>Alteromonadales</taxon>
        <taxon>Pseudoalteromonadaceae</taxon>
        <taxon>Pseudoalteromonas</taxon>
    </lineage>
</organism>
<proteinExistence type="predicted"/>
<feature type="domain" description="DUF58" evidence="1">
    <location>
        <begin position="67"/>
        <end position="289"/>
    </location>
</feature>
<dbReference type="PANTHER" id="PTHR33608">
    <property type="entry name" value="BLL2464 PROTEIN"/>
    <property type="match status" value="1"/>
</dbReference>
<name>A0A1S1MVP8_9GAMM</name>
<evidence type="ECO:0000313" key="3">
    <source>
        <dbReference type="Proteomes" id="UP000179786"/>
    </source>
</evidence>
<evidence type="ECO:0000313" key="2">
    <source>
        <dbReference type="EMBL" id="OHU91083.1"/>
    </source>
</evidence>
<dbReference type="PANTHER" id="PTHR33608:SF12">
    <property type="entry name" value="DUF58 DOMAIN-CONTAINING PROTEIN"/>
    <property type="match status" value="1"/>
</dbReference>
<dbReference type="OrthoDB" id="9776116at2"/>
<reference evidence="2 3" key="1">
    <citation type="submission" date="2016-09" db="EMBL/GenBank/DDBJ databases">
        <title>Pseudoalteromonas amylolytica sp. nov., isolated from the surface seawater.</title>
        <authorList>
            <person name="Wu Y.-H."/>
            <person name="Cheng H."/>
            <person name="Jin X.-B."/>
            <person name="Wang C.-S."/>
            <person name="Xu X.-W."/>
        </authorList>
    </citation>
    <scope>NUCLEOTIDE SEQUENCE [LARGE SCALE GENOMIC DNA]</scope>
    <source>
        <strain evidence="2 3">JW1</strain>
    </source>
</reference>
<protein>
    <recommendedName>
        <fullName evidence="1">DUF58 domain-containing protein</fullName>
    </recommendedName>
</protein>
<keyword evidence="3" id="KW-1185">Reference proteome</keyword>
<dbReference type="InterPro" id="IPR036465">
    <property type="entry name" value="vWFA_dom_sf"/>
</dbReference>
<dbReference type="SUPFAM" id="SSF53300">
    <property type="entry name" value="vWA-like"/>
    <property type="match status" value="1"/>
</dbReference>
<dbReference type="AlphaFoldDB" id="A0A1S1MVP8"/>
<comment type="caution">
    <text evidence="2">The sequence shown here is derived from an EMBL/GenBank/DDBJ whole genome shotgun (WGS) entry which is preliminary data.</text>
</comment>
<dbReference type="Proteomes" id="UP000179786">
    <property type="component" value="Unassembled WGS sequence"/>
</dbReference>
<dbReference type="EMBL" id="MKJU01000025">
    <property type="protein sequence ID" value="OHU91083.1"/>
    <property type="molecule type" value="Genomic_DNA"/>
</dbReference>
<dbReference type="RefSeq" id="WP_070984640.1">
    <property type="nucleotide sequence ID" value="NZ_MKJU01000025.1"/>
</dbReference>
<dbReference type="InterPro" id="IPR002881">
    <property type="entry name" value="DUF58"/>
</dbReference>
<accession>A0A1S1MVP8</accession>
<gene>
    <name evidence="2" type="ORF">BET10_09460</name>
</gene>
<evidence type="ECO:0000259" key="1">
    <source>
        <dbReference type="Pfam" id="PF01882"/>
    </source>
</evidence>
<dbReference type="Pfam" id="PF01882">
    <property type="entry name" value="DUF58"/>
    <property type="match status" value="1"/>
</dbReference>